<feature type="region of interest" description="Disordered" evidence="11">
    <location>
        <begin position="885"/>
        <end position="911"/>
    </location>
</feature>
<evidence type="ECO:0000256" key="5">
    <source>
        <dbReference type="ARBA" id="ARBA00022723"/>
    </source>
</evidence>
<evidence type="ECO:0000256" key="7">
    <source>
        <dbReference type="ARBA" id="ARBA00023014"/>
    </source>
</evidence>
<dbReference type="Proteomes" id="UP000243719">
    <property type="component" value="Unassembled WGS sequence"/>
</dbReference>
<dbReference type="InterPro" id="IPR000573">
    <property type="entry name" value="AconitaseA/IPMdHydase_ssu_swvl"/>
</dbReference>
<dbReference type="InterPro" id="IPR001030">
    <property type="entry name" value="Acoase/IPM_deHydtase_lsu_aba"/>
</dbReference>
<dbReference type="SUPFAM" id="SSF52016">
    <property type="entry name" value="LeuD/IlvD-like"/>
    <property type="match status" value="1"/>
</dbReference>
<dbReference type="PRINTS" id="PR00415">
    <property type="entry name" value="ACONITASE"/>
</dbReference>
<evidence type="ECO:0000256" key="11">
    <source>
        <dbReference type="SAM" id="MobiDB-lite"/>
    </source>
</evidence>
<dbReference type="STRING" id="1770053.SAMN05216551_10620"/>
<comment type="catalytic activity">
    <reaction evidence="9 10">
        <text>citrate = D-threo-isocitrate</text>
        <dbReference type="Rhea" id="RHEA:10336"/>
        <dbReference type="ChEBI" id="CHEBI:15562"/>
        <dbReference type="ChEBI" id="CHEBI:16947"/>
        <dbReference type="EC" id="4.2.1.3"/>
    </reaction>
</comment>
<accession>A0A1H2PPR4</accession>
<name>A0A1H2PPR4_9BURK</name>
<dbReference type="Pfam" id="PF00694">
    <property type="entry name" value="Aconitase_C"/>
    <property type="match status" value="1"/>
</dbReference>
<dbReference type="AlphaFoldDB" id="A0A1H2PPR4"/>
<dbReference type="Pfam" id="PF00330">
    <property type="entry name" value="Aconitase"/>
    <property type="match status" value="1"/>
</dbReference>
<organism evidence="14 15">
    <name type="scientific">Chitinasiproducens palmae</name>
    <dbReference type="NCBI Taxonomy" id="1770053"/>
    <lineage>
        <taxon>Bacteria</taxon>
        <taxon>Pseudomonadati</taxon>
        <taxon>Pseudomonadota</taxon>
        <taxon>Betaproteobacteria</taxon>
        <taxon>Burkholderiales</taxon>
        <taxon>Burkholderiaceae</taxon>
        <taxon>Chitinasiproducens</taxon>
    </lineage>
</organism>
<dbReference type="InterPro" id="IPR018136">
    <property type="entry name" value="Aconitase_4Fe-4S_BS"/>
</dbReference>
<dbReference type="InterPro" id="IPR015928">
    <property type="entry name" value="Aconitase/3IPM_dehydase_swvl"/>
</dbReference>
<dbReference type="GO" id="GO:0046872">
    <property type="term" value="F:metal ion binding"/>
    <property type="evidence" value="ECO:0007669"/>
    <property type="project" value="UniProtKB-KW"/>
</dbReference>
<evidence type="ECO:0000256" key="9">
    <source>
        <dbReference type="ARBA" id="ARBA00023501"/>
    </source>
</evidence>
<dbReference type="UniPathway" id="UPA00223">
    <property type="reaction ID" value="UER00718"/>
</dbReference>
<comment type="cofactor">
    <cofactor evidence="1">
        <name>[4Fe-4S] cluster</name>
        <dbReference type="ChEBI" id="CHEBI:49883"/>
    </cofactor>
</comment>
<dbReference type="GO" id="GO:0003994">
    <property type="term" value="F:aconitate hydratase activity"/>
    <property type="evidence" value="ECO:0007669"/>
    <property type="project" value="UniProtKB-EC"/>
</dbReference>
<keyword evidence="15" id="KW-1185">Reference proteome</keyword>
<dbReference type="SUPFAM" id="SSF53732">
    <property type="entry name" value="Aconitase iron-sulfur domain"/>
    <property type="match status" value="1"/>
</dbReference>
<dbReference type="PROSITE" id="PS00450">
    <property type="entry name" value="ACONITASE_1"/>
    <property type="match status" value="1"/>
</dbReference>
<feature type="domain" description="Aconitase A/isopropylmalate dehydratase small subunit swivel" evidence="13">
    <location>
        <begin position="683"/>
        <end position="810"/>
    </location>
</feature>
<protein>
    <recommendedName>
        <fullName evidence="10">Aconitate hydratase</fullName>
        <shortName evidence="10">Aconitase</shortName>
        <ecNumber evidence="10">4.2.1.3</ecNumber>
    </recommendedName>
</protein>
<keyword evidence="5" id="KW-0479">Metal-binding</keyword>
<dbReference type="Gene3D" id="3.20.19.10">
    <property type="entry name" value="Aconitase, domain 4"/>
    <property type="match status" value="1"/>
</dbReference>
<evidence type="ECO:0000256" key="2">
    <source>
        <dbReference type="ARBA" id="ARBA00004717"/>
    </source>
</evidence>
<dbReference type="FunFam" id="3.20.19.10:FF:000001">
    <property type="entry name" value="Aconitate hydratase"/>
    <property type="match status" value="1"/>
</dbReference>
<evidence type="ECO:0000256" key="4">
    <source>
        <dbReference type="ARBA" id="ARBA00022485"/>
    </source>
</evidence>
<feature type="compositionally biased region" description="Low complexity" evidence="11">
    <location>
        <begin position="893"/>
        <end position="904"/>
    </location>
</feature>
<keyword evidence="8 10" id="KW-0456">Lyase</keyword>
<dbReference type="InterPro" id="IPR044137">
    <property type="entry name" value="AcnA_IRP_Swivel"/>
</dbReference>
<proteinExistence type="inferred from homology"/>
<evidence type="ECO:0000259" key="13">
    <source>
        <dbReference type="Pfam" id="PF00694"/>
    </source>
</evidence>
<dbReference type="CDD" id="cd01580">
    <property type="entry name" value="AcnA_IRP_Swivel"/>
    <property type="match status" value="1"/>
</dbReference>
<evidence type="ECO:0000256" key="6">
    <source>
        <dbReference type="ARBA" id="ARBA00023004"/>
    </source>
</evidence>
<dbReference type="GO" id="GO:0006099">
    <property type="term" value="P:tricarboxylic acid cycle"/>
    <property type="evidence" value="ECO:0007669"/>
    <property type="project" value="UniProtKB-UniPathway"/>
</dbReference>
<dbReference type="NCBIfam" id="NF009520">
    <property type="entry name" value="PRK12881.1"/>
    <property type="match status" value="1"/>
</dbReference>
<keyword evidence="7 10" id="KW-0411">Iron-sulfur</keyword>
<evidence type="ECO:0000256" key="3">
    <source>
        <dbReference type="ARBA" id="ARBA00007185"/>
    </source>
</evidence>
<evidence type="ECO:0000256" key="1">
    <source>
        <dbReference type="ARBA" id="ARBA00001966"/>
    </source>
</evidence>
<dbReference type="NCBIfam" id="NF006757">
    <property type="entry name" value="PRK09277.1"/>
    <property type="match status" value="1"/>
</dbReference>
<dbReference type="Gene3D" id="3.30.499.10">
    <property type="entry name" value="Aconitase, domain 3"/>
    <property type="match status" value="2"/>
</dbReference>
<evidence type="ECO:0000256" key="8">
    <source>
        <dbReference type="ARBA" id="ARBA00023239"/>
    </source>
</evidence>
<dbReference type="EMBL" id="FNLO01000006">
    <property type="protein sequence ID" value="SDV48730.1"/>
    <property type="molecule type" value="Genomic_DNA"/>
</dbReference>
<dbReference type="NCBIfam" id="TIGR01341">
    <property type="entry name" value="aconitase_1"/>
    <property type="match status" value="1"/>
</dbReference>
<evidence type="ECO:0000313" key="15">
    <source>
        <dbReference type="Proteomes" id="UP000243719"/>
    </source>
</evidence>
<feature type="domain" description="Aconitase/3-isopropylmalate dehydratase large subunit alpha/beta/alpha" evidence="12">
    <location>
        <begin position="80"/>
        <end position="553"/>
    </location>
</feature>
<sequence>MNAVNEQGKRIGILEVGGEQFRYASLSSLHDDYPGAVARLPKCLRVLAENVLRNLGNSDVEEADLARLLGWRAQGDDVVPVPFHPARVLMQDYTGIPTLVDLAAMRDGVTALGLDPQRVNPRIPVDLVIDHSLIVDRSGSADAITFNLAREFERNAERYRLAKWAKASLDRVRVVPPGNGILHQINIERIAQVVHCEASDGPAWLYPDTMVGTDSHSTMVNGIGVLGWGVGGIEAEAAMLGLPLIVPLRRVVGVRLTGCLSTGVTATDLVLSLTERLRAFNVVDAFVEFFGPALDRLAVADRVTIANMAPEYGSSAAFFPIDQATLDYLGTTGRDARQVARVEAYAKVQGLWREAGDAGADGECYSATIAFDLGEVVPSVAGPRRPQDRVSLADVPDNFRRAFEPRAVSRDVLSDGAVVIAAITSCTNTSNPAVMLAAGLLARRARQRGLRTRSWVKPSLTPGSRAVGEYLERSGLQQDLDAIGFQIAGYGCATCGGNSGRLSDDVEAEIAQSDIVAAAVLSGNRNFEARIHPLARANYLLSPPLVVAYALAGNVQIDLAHEPIGFGADGAPVHLRDIWPSDEEIATAVRTFVTRDAFTDAYRTLFDGSAAWRELDVPSGANFPWDPDSDYIRRPPYLDDFTETAPRVEDVRDARALVMLGDSTTTDHISPVGDIDVASAAGRFLAARGVPRSAFNAYGARRANHEVMVRGTFANIRLRNELVPGVEGGYSRFVPDGPVESVFEVAMRYRAAGTPLVVIAGKEYGTGSSRDWAAKGTRLLGVRAVIAESFERIHRSNLIMMGVLPLQFPAGTTRRSLALDGSETFDLPGLAARAVPGGTVSLTVRRADGSAVAVPLQCRLDTANEWKVWSGGGMMPHVIRQLVSQAADEDGVRSQPSQQPQHPQRSSEKTA</sequence>
<dbReference type="InterPro" id="IPR015931">
    <property type="entry name" value="Acnase/IPM_dHydase_lsu_aba_1/3"/>
</dbReference>
<comment type="function">
    <text evidence="10">Catalyzes the isomerization of citrate to isocitrate via cis-aconitate.</text>
</comment>
<comment type="pathway">
    <text evidence="2">Carbohydrate metabolism; tricarboxylic acid cycle; isocitrate from oxaloacetate: step 2/2.</text>
</comment>
<dbReference type="InterPro" id="IPR006249">
    <property type="entry name" value="Aconitase/IRP2"/>
</dbReference>
<keyword evidence="6 10" id="KW-0408">Iron</keyword>
<dbReference type="PANTHER" id="PTHR11670">
    <property type="entry name" value="ACONITASE/IRON-RESPONSIVE ELEMENT FAMILY MEMBER"/>
    <property type="match status" value="1"/>
</dbReference>
<gene>
    <name evidence="14" type="ORF">SAMN05216551_10620</name>
</gene>
<evidence type="ECO:0000259" key="12">
    <source>
        <dbReference type="Pfam" id="PF00330"/>
    </source>
</evidence>
<dbReference type="InterPro" id="IPR036008">
    <property type="entry name" value="Aconitase_4Fe-4S_dom"/>
</dbReference>
<dbReference type="GO" id="GO:0051539">
    <property type="term" value="F:4 iron, 4 sulfur cluster binding"/>
    <property type="evidence" value="ECO:0007669"/>
    <property type="project" value="UniProtKB-KW"/>
</dbReference>
<dbReference type="EC" id="4.2.1.3" evidence="10"/>
<comment type="similarity">
    <text evidence="3 10">Belongs to the aconitase/IPM isomerase family.</text>
</comment>
<keyword evidence="4 10" id="KW-0004">4Fe-4S</keyword>
<evidence type="ECO:0000256" key="10">
    <source>
        <dbReference type="RuleBase" id="RU361275"/>
    </source>
</evidence>
<reference evidence="15" key="1">
    <citation type="submission" date="2016-09" db="EMBL/GenBank/DDBJ databases">
        <authorList>
            <person name="Varghese N."/>
            <person name="Submissions S."/>
        </authorList>
    </citation>
    <scope>NUCLEOTIDE SEQUENCE [LARGE SCALE GENOMIC DNA]</scope>
    <source>
        <strain evidence="15">JS23</strain>
    </source>
</reference>
<dbReference type="Gene3D" id="6.10.190.10">
    <property type="match status" value="1"/>
</dbReference>
<evidence type="ECO:0000313" key="14">
    <source>
        <dbReference type="EMBL" id="SDV48730.1"/>
    </source>
</evidence>